<evidence type="ECO:0000259" key="7">
    <source>
        <dbReference type="Pfam" id="PF01850"/>
    </source>
</evidence>
<keyword evidence="2 6" id="KW-0540">Nuclease</keyword>
<evidence type="ECO:0000256" key="5">
    <source>
        <dbReference type="ARBA" id="ARBA00022842"/>
    </source>
</evidence>
<gene>
    <name evidence="6" type="primary">vapC</name>
    <name evidence="8" type="ORF">Q8X39_02250</name>
</gene>
<dbReference type="Gene3D" id="3.40.50.1010">
    <property type="entry name" value="5'-nuclease"/>
    <property type="match status" value="1"/>
</dbReference>
<evidence type="ECO:0000313" key="9">
    <source>
        <dbReference type="Proteomes" id="UP001235760"/>
    </source>
</evidence>
<keyword evidence="3 6" id="KW-0479">Metal-binding</keyword>
<keyword evidence="5 6" id="KW-0460">Magnesium</keyword>
<comment type="cofactor">
    <cofactor evidence="6">
        <name>Mg(2+)</name>
        <dbReference type="ChEBI" id="CHEBI:18420"/>
    </cofactor>
</comment>
<dbReference type="HAMAP" id="MF_00265">
    <property type="entry name" value="VapC_Nob1"/>
    <property type="match status" value="1"/>
</dbReference>
<dbReference type="EC" id="3.1.-.-" evidence="6"/>
<comment type="caution">
    <text evidence="8">The sequence shown here is derived from an EMBL/GenBank/DDBJ whole genome shotgun (WGS) entry which is preliminary data.</text>
</comment>
<dbReference type="Pfam" id="PF01850">
    <property type="entry name" value="PIN"/>
    <property type="match status" value="1"/>
</dbReference>
<keyword evidence="9" id="KW-1185">Reference proteome</keyword>
<name>A0ABT9FZ73_LEPDI</name>
<dbReference type="InterPro" id="IPR002716">
    <property type="entry name" value="PIN_dom"/>
</dbReference>
<feature type="binding site" evidence="6">
    <location>
        <position position="25"/>
    </location>
    <ligand>
        <name>Mg(2+)</name>
        <dbReference type="ChEBI" id="CHEBI:18420"/>
    </ligand>
</feature>
<dbReference type="InterPro" id="IPR044153">
    <property type="entry name" value="PIN_Pae0151-like"/>
</dbReference>
<sequence length="161" mass="16950">MPVGAEGAGAAAPPPALRTRAVVVDASFVLRYVLHTSAPRPHPEGLQLLAHCELVVPALWQAEVANALVQAERRAVADPARIGQALAVIMALEPDVDLTPVDVARNLELARVHGLSAYDSLYLELAQRRRASLATYDAEMAGAAVRAGITLYPHPTAVPAA</sequence>
<keyword evidence="1 6" id="KW-1277">Toxin-antitoxin system</keyword>
<evidence type="ECO:0000256" key="3">
    <source>
        <dbReference type="ARBA" id="ARBA00022723"/>
    </source>
</evidence>
<evidence type="ECO:0000256" key="4">
    <source>
        <dbReference type="ARBA" id="ARBA00022801"/>
    </source>
</evidence>
<organism evidence="8 9">
    <name type="scientific">Leptothrix discophora</name>
    <dbReference type="NCBI Taxonomy" id="89"/>
    <lineage>
        <taxon>Bacteria</taxon>
        <taxon>Pseudomonadati</taxon>
        <taxon>Pseudomonadota</taxon>
        <taxon>Betaproteobacteria</taxon>
        <taxon>Burkholderiales</taxon>
        <taxon>Sphaerotilaceae</taxon>
        <taxon>Leptothrix</taxon>
    </lineage>
</organism>
<evidence type="ECO:0000256" key="2">
    <source>
        <dbReference type="ARBA" id="ARBA00022722"/>
    </source>
</evidence>
<evidence type="ECO:0000256" key="6">
    <source>
        <dbReference type="HAMAP-Rule" id="MF_00265"/>
    </source>
</evidence>
<dbReference type="PANTHER" id="PTHR35901">
    <property type="entry name" value="RIBONUCLEASE VAPC3"/>
    <property type="match status" value="1"/>
</dbReference>
<dbReference type="PANTHER" id="PTHR35901:SF1">
    <property type="entry name" value="EXONUCLEASE VAPC9"/>
    <property type="match status" value="1"/>
</dbReference>
<dbReference type="SUPFAM" id="SSF88723">
    <property type="entry name" value="PIN domain-like"/>
    <property type="match status" value="1"/>
</dbReference>
<comment type="similarity">
    <text evidence="6">Belongs to the PINc/VapC protein family.</text>
</comment>
<dbReference type="EMBL" id="JAUZEE010000001">
    <property type="protein sequence ID" value="MDP4299445.1"/>
    <property type="molecule type" value="Genomic_DNA"/>
</dbReference>
<reference evidence="8 9" key="1">
    <citation type="submission" date="2023-08" db="EMBL/GenBank/DDBJ databases">
        <authorList>
            <person name="Roldan D.M."/>
            <person name="Menes R.J."/>
        </authorList>
    </citation>
    <scope>NUCLEOTIDE SEQUENCE [LARGE SCALE GENOMIC DNA]</scope>
    <source>
        <strain evidence="8 9">CCM 2812</strain>
    </source>
</reference>
<feature type="domain" description="PIN" evidence="7">
    <location>
        <begin position="22"/>
        <end position="141"/>
    </location>
</feature>
<dbReference type="InterPro" id="IPR029060">
    <property type="entry name" value="PIN-like_dom_sf"/>
</dbReference>
<protein>
    <recommendedName>
        <fullName evidence="6">Ribonuclease VapC</fullName>
        <shortName evidence="6">RNase VapC</shortName>
        <ecNumber evidence="6">3.1.-.-</ecNumber>
    </recommendedName>
    <alternativeName>
        <fullName evidence="6">Toxin VapC</fullName>
    </alternativeName>
</protein>
<dbReference type="InterPro" id="IPR051619">
    <property type="entry name" value="TypeII_TA_RNase_PINc/VapC"/>
</dbReference>
<proteinExistence type="inferred from homology"/>
<dbReference type="InterPro" id="IPR022907">
    <property type="entry name" value="VapC_family"/>
</dbReference>
<feature type="binding site" evidence="6">
    <location>
        <position position="119"/>
    </location>
    <ligand>
        <name>Mg(2+)</name>
        <dbReference type="ChEBI" id="CHEBI:18420"/>
    </ligand>
</feature>
<dbReference type="CDD" id="cd09873">
    <property type="entry name" value="PIN_Pae0151-like"/>
    <property type="match status" value="1"/>
</dbReference>
<keyword evidence="6" id="KW-0800">Toxin</keyword>
<dbReference type="Proteomes" id="UP001235760">
    <property type="component" value="Unassembled WGS sequence"/>
</dbReference>
<keyword evidence="4 6" id="KW-0378">Hydrolase</keyword>
<comment type="function">
    <text evidence="6">Toxic component of a toxin-antitoxin (TA) system. An RNase.</text>
</comment>
<dbReference type="RefSeq" id="WP_305747998.1">
    <property type="nucleotide sequence ID" value="NZ_JAUZEE010000001.1"/>
</dbReference>
<accession>A0ABT9FZ73</accession>
<evidence type="ECO:0000256" key="1">
    <source>
        <dbReference type="ARBA" id="ARBA00022649"/>
    </source>
</evidence>
<evidence type="ECO:0000313" key="8">
    <source>
        <dbReference type="EMBL" id="MDP4299445.1"/>
    </source>
</evidence>